<dbReference type="EMBL" id="JARBHB010000005">
    <property type="protein sequence ID" value="KAJ8882332.1"/>
    <property type="molecule type" value="Genomic_DNA"/>
</dbReference>
<evidence type="ECO:0000313" key="3">
    <source>
        <dbReference type="Proteomes" id="UP001159363"/>
    </source>
</evidence>
<evidence type="ECO:0000256" key="1">
    <source>
        <dbReference type="SAM" id="MobiDB-lite"/>
    </source>
</evidence>
<keyword evidence="3" id="KW-1185">Reference proteome</keyword>
<gene>
    <name evidence="2" type="ORF">PR048_014134</name>
</gene>
<name>A0ABQ9HDB6_9NEOP</name>
<proteinExistence type="predicted"/>
<sequence>MKQMEQKDQMEKMEGFVRIGEDRGGLVKIGEDWGIGLLEIEEDCDCGGGFLNIGEAIFVISLATEINRPVRANKPRCRGTDSLDAVVLEGLSLRLLVSPLHRAVPLKIGGGGQVGISRRAPPEIVFYGDGSFPHVWRKRSEEWRWSRKVARKPRDIHPPPSPPSLILVTAAITSRREPSEKRKTERRSRHAVVAVLSCAHISRKCHKGLVVSVLLPTNVLVSPGDRRVFVAKLVDRGPANTGFTNRRVDGVNSCGRERDVTLFFGRGEFGFTRAAHFTQAETRRPAHATRRGIMHTCSGWGRTFTRQNHRSGRVMRRATGIAERRMEGARVCEAELVASSSHQTALGRARSAARISSRLERSSPTKAVQIRLQSASNLKFSHVGIVLIGGFSRGTPVSSSIKFQCCFMMEGNSGSKACSQSLPGTTEAKHDTAQGNDVEAGVNKRRMEESGCEQEDDGNVKGGADNNVYTGDKGGQKSKYKNKYAEDKLLDEAYRRHRESYAGGPARGTTAERTISPWSEIDARCDRRGESLPVDDYDTWEIILPTGRLRAREESGQTEALYRVTTAERTISLWSEIDARCDSRGESLPVDDYDTWEIILPTGRLRAREESGQTEALPEGRLPRGPSVHDYDTWEIILPTGRLRARKESGQTEALHRVTTAERTISPWSEIDARCDSRGESLPVDDYDTWEIILPTGGLRAREESGQTEGLLSSLRAKGRGKREISEITRRPTASFGTIPVCKNPGVTLMGFEPGSPWWEVSRLTALPPLLK</sequence>
<comment type="caution">
    <text evidence="2">The sequence shown here is derived from an EMBL/GenBank/DDBJ whole genome shotgun (WGS) entry which is preliminary data.</text>
</comment>
<feature type="region of interest" description="Disordered" evidence="1">
    <location>
        <begin position="447"/>
        <end position="482"/>
    </location>
</feature>
<organism evidence="2 3">
    <name type="scientific">Dryococelus australis</name>
    <dbReference type="NCBI Taxonomy" id="614101"/>
    <lineage>
        <taxon>Eukaryota</taxon>
        <taxon>Metazoa</taxon>
        <taxon>Ecdysozoa</taxon>
        <taxon>Arthropoda</taxon>
        <taxon>Hexapoda</taxon>
        <taxon>Insecta</taxon>
        <taxon>Pterygota</taxon>
        <taxon>Neoptera</taxon>
        <taxon>Polyneoptera</taxon>
        <taxon>Phasmatodea</taxon>
        <taxon>Verophasmatodea</taxon>
        <taxon>Anareolatae</taxon>
        <taxon>Phasmatidae</taxon>
        <taxon>Eurycanthinae</taxon>
        <taxon>Dryococelus</taxon>
    </lineage>
</organism>
<evidence type="ECO:0000313" key="2">
    <source>
        <dbReference type="EMBL" id="KAJ8882332.1"/>
    </source>
</evidence>
<accession>A0ABQ9HDB6</accession>
<dbReference type="Proteomes" id="UP001159363">
    <property type="component" value="Chromosome 4"/>
</dbReference>
<protein>
    <submittedName>
        <fullName evidence="2">Uncharacterized protein</fullName>
    </submittedName>
</protein>
<reference evidence="2 3" key="1">
    <citation type="submission" date="2023-02" db="EMBL/GenBank/DDBJ databases">
        <title>LHISI_Scaffold_Assembly.</title>
        <authorList>
            <person name="Stuart O.P."/>
            <person name="Cleave R."/>
            <person name="Magrath M.J.L."/>
            <person name="Mikheyev A.S."/>
        </authorList>
    </citation>
    <scope>NUCLEOTIDE SEQUENCE [LARGE SCALE GENOMIC DNA]</scope>
    <source>
        <strain evidence="2">Daus_M_001</strain>
        <tissue evidence="2">Leg muscle</tissue>
    </source>
</reference>